<dbReference type="PROSITE" id="PS00615">
    <property type="entry name" value="C_TYPE_LECTIN_1"/>
    <property type="match status" value="2"/>
</dbReference>
<dbReference type="Gene3D" id="3.10.100.10">
    <property type="entry name" value="Mannose-Binding Protein A, subunit A"/>
    <property type="match status" value="2"/>
</dbReference>
<dbReference type="InterPro" id="IPR050828">
    <property type="entry name" value="C-type_lectin/matrix_domain"/>
</dbReference>
<dbReference type="RefSeq" id="XP_017769324.1">
    <property type="nucleotide sequence ID" value="XM_017913835.1"/>
</dbReference>
<dbReference type="InterPro" id="IPR001304">
    <property type="entry name" value="C-type_lectin-like"/>
</dbReference>
<feature type="domain" description="C-type lectin" evidence="2">
    <location>
        <begin position="239"/>
        <end position="355"/>
    </location>
</feature>
<dbReference type="SMART" id="SM00034">
    <property type="entry name" value="CLECT"/>
    <property type="match status" value="2"/>
</dbReference>
<evidence type="ECO:0000313" key="3">
    <source>
        <dbReference type="Proteomes" id="UP000695000"/>
    </source>
</evidence>
<dbReference type="PANTHER" id="PTHR45710">
    <property type="entry name" value="C-TYPE LECTIN DOMAIN-CONTAINING PROTEIN 180"/>
    <property type="match status" value="1"/>
</dbReference>
<sequence length="392" mass="46168">MKSYYIIHYKFGADASVQCSWCDCVKSTMALQLYHLSLLLTFVFALCQSDCPNGFIQVHNCKRCYHFSSEKLPWRDAYFKCNNMNSSLAVLSSKEQNAKMQEYLLAKHLVPSEWWLGGNYDWEQDTWKWAASGRVIKNSQIRKKRGKHLNWHCIILDPSRRYRWDSKKCTEKYNYICQKKVNDLKCNNDMPEIISMDANSIENSIHIKQRQNQAAYKPIHVIRDPSKPKAICPKHYKHIKGKCYKFSREALTWQDAYYTCDSEYNATLALIPGKNQDLAIRRASLRLHIGDEERWIGGIYDWEQMAWKWAVNGGIIQHQAHDRERLRWNCLVWNPKIHNKWSSDNCLARKVFICETKPTYIKLSKHNSNQIKPAYTVTMNITYHPPANSIRN</sequence>
<dbReference type="GeneID" id="108557356"/>
<reference evidence="4" key="1">
    <citation type="submission" date="2025-08" db="UniProtKB">
        <authorList>
            <consortium name="RefSeq"/>
        </authorList>
    </citation>
    <scope>IDENTIFICATION</scope>
    <source>
        <tissue evidence="4">Whole Larva</tissue>
    </source>
</reference>
<protein>
    <submittedName>
        <fullName evidence="4">Lymphocyte antigen 75-like isoform X1</fullName>
    </submittedName>
</protein>
<evidence type="ECO:0000259" key="2">
    <source>
        <dbReference type="PROSITE" id="PS50041"/>
    </source>
</evidence>
<dbReference type="InterPro" id="IPR016187">
    <property type="entry name" value="CTDL_fold"/>
</dbReference>
<dbReference type="PROSITE" id="PS50041">
    <property type="entry name" value="C_TYPE_LECTIN_2"/>
    <property type="match status" value="2"/>
</dbReference>
<proteinExistence type="predicted"/>
<gene>
    <name evidence="4" type="primary">LOC108557356</name>
</gene>
<dbReference type="InterPro" id="IPR018378">
    <property type="entry name" value="C-type_lectin_CS"/>
</dbReference>
<dbReference type="Proteomes" id="UP000695000">
    <property type="component" value="Unplaced"/>
</dbReference>
<organism evidence="3 4">
    <name type="scientific">Nicrophorus vespilloides</name>
    <name type="common">Boreal carrion beetle</name>
    <dbReference type="NCBI Taxonomy" id="110193"/>
    <lineage>
        <taxon>Eukaryota</taxon>
        <taxon>Metazoa</taxon>
        <taxon>Ecdysozoa</taxon>
        <taxon>Arthropoda</taxon>
        <taxon>Hexapoda</taxon>
        <taxon>Insecta</taxon>
        <taxon>Pterygota</taxon>
        <taxon>Neoptera</taxon>
        <taxon>Endopterygota</taxon>
        <taxon>Coleoptera</taxon>
        <taxon>Polyphaga</taxon>
        <taxon>Staphyliniformia</taxon>
        <taxon>Silphidae</taxon>
        <taxon>Nicrophorinae</taxon>
        <taxon>Nicrophorus</taxon>
    </lineage>
</organism>
<name>A0ABM1M424_NICVS</name>
<dbReference type="InterPro" id="IPR016186">
    <property type="entry name" value="C-type_lectin-like/link_sf"/>
</dbReference>
<dbReference type="Pfam" id="PF00059">
    <property type="entry name" value="Lectin_C"/>
    <property type="match status" value="2"/>
</dbReference>
<dbReference type="SUPFAM" id="SSF56436">
    <property type="entry name" value="C-type lectin-like"/>
    <property type="match status" value="2"/>
</dbReference>
<accession>A0ABM1M424</accession>
<evidence type="ECO:0000313" key="4">
    <source>
        <dbReference type="RefSeq" id="XP_017769324.1"/>
    </source>
</evidence>
<evidence type="ECO:0000256" key="1">
    <source>
        <dbReference type="ARBA" id="ARBA00023157"/>
    </source>
</evidence>
<dbReference type="PANTHER" id="PTHR45710:SF26">
    <property type="entry name" value="RH26557P"/>
    <property type="match status" value="1"/>
</dbReference>
<keyword evidence="3" id="KW-1185">Reference proteome</keyword>
<dbReference type="CDD" id="cd00037">
    <property type="entry name" value="CLECT"/>
    <property type="match status" value="1"/>
</dbReference>
<keyword evidence="1" id="KW-1015">Disulfide bond</keyword>
<feature type="domain" description="C-type lectin" evidence="2">
    <location>
        <begin position="63"/>
        <end position="178"/>
    </location>
</feature>